<dbReference type="STRING" id="675635.Psed_4347"/>
<sequence length="208" mass="22591">MTATKPDTKAMARAEREDLAAFLATLTPEEWDAPTLCTRWRVRDVVAHMFSYDDLRPLALVGRLAKGSGAANDIGVDQLGDRSPDELLALVRTHLTPRGLTAGFGARIALTDGTIHHQDIRRPLGRPREIPNDRLRVALDYARTAPPIKAKARVRGLTLQATDLDWRCGDGPVVEGPGESLLMAMAGRPVADELTGPGRTMLAERISA</sequence>
<dbReference type="KEGG" id="pdx:Psed_4347"/>
<evidence type="ECO:0000259" key="1">
    <source>
        <dbReference type="Pfam" id="PF11716"/>
    </source>
</evidence>
<dbReference type="InterPro" id="IPR024344">
    <property type="entry name" value="MDMPI_metal-binding"/>
</dbReference>
<dbReference type="Proteomes" id="UP000007809">
    <property type="component" value="Chromosome"/>
</dbReference>
<dbReference type="SUPFAM" id="SSF109854">
    <property type="entry name" value="DinB/YfiT-like putative metalloenzymes"/>
    <property type="match status" value="1"/>
</dbReference>
<dbReference type="NCBIfam" id="TIGR03083">
    <property type="entry name" value="maleylpyruvate isomerase family mycothiol-dependent enzyme"/>
    <property type="match status" value="1"/>
</dbReference>
<dbReference type="RefSeq" id="WP_013676420.1">
    <property type="nucleotide sequence ID" value="NC_015312.1"/>
</dbReference>
<dbReference type="AlphaFoldDB" id="F4CXD2"/>
<dbReference type="Pfam" id="PF11716">
    <property type="entry name" value="MDMPI_N"/>
    <property type="match status" value="1"/>
</dbReference>
<protein>
    <recommendedName>
        <fullName evidence="1">Mycothiol-dependent maleylpyruvate isomerase metal-binding domain-containing protein</fullName>
    </recommendedName>
</protein>
<dbReference type="InterPro" id="IPR034660">
    <property type="entry name" value="DinB/YfiT-like"/>
</dbReference>
<evidence type="ECO:0000313" key="2">
    <source>
        <dbReference type="EMBL" id="AEA26506.1"/>
    </source>
</evidence>
<dbReference type="GO" id="GO:0046872">
    <property type="term" value="F:metal ion binding"/>
    <property type="evidence" value="ECO:0007669"/>
    <property type="project" value="InterPro"/>
</dbReference>
<dbReference type="Gene3D" id="1.20.120.450">
    <property type="entry name" value="dinb family like domain"/>
    <property type="match status" value="1"/>
</dbReference>
<organism evidence="2 3">
    <name type="scientific">Pseudonocardia dioxanivorans (strain ATCC 55486 / DSM 44775 / JCM 13855 / CB1190)</name>
    <dbReference type="NCBI Taxonomy" id="675635"/>
    <lineage>
        <taxon>Bacteria</taxon>
        <taxon>Bacillati</taxon>
        <taxon>Actinomycetota</taxon>
        <taxon>Actinomycetes</taxon>
        <taxon>Pseudonocardiales</taxon>
        <taxon>Pseudonocardiaceae</taxon>
        <taxon>Pseudonocardia</taxon>
    </lineage>
</organism>
<name>F4CXD2_PSEUX</name>
<dbReference type="EMBL" id="CP002593">
    <property type="protein sequence ID" value="AEA26506.1"/>
    <property type="molecule type" value="Genomic_DNA"/>
</dbReference>
<keyword evidence="3" id="KW-1185">Reference proteome</keyword>
<dbReference type="eggNOG" id="ENOG50314EV">
    <property type="taxonomic scope" value="Bacteria"/>
</dbReference>
<dbReference type="HOGENOM" id="CLU_094601_0_0_11"/>
<accession>F4CXD2</accession>
<evidence type="ECO:0000313" key="3">
    <source>
        <dbReference type="Proteomes" id="UP000007809"/>
    </source>
</evidence>
<reference evidence="2 3" key="1">
    <citation type="journal article" date="2011" name="J. Bacteriol.">
        <title>Genome sequence of the 1,4-dioxane-degrading Pseudonocardia dioxanivorans strain CB1190.</title>
        <authorList>
            <person name="Sales C.M."/>
            <person name="Mahendra S."/>
            <person name="Grostern A."/>
            <person name="Parales R.E."/>
            <person name="Goodwin L.A."/>
            <person name="Woyke T."/>
            <person name="Nolan M."/>
            <person name="Lapidus A."/>
            <person name="Chertkov O."/>
            <person name="Ovchinnikova G."/>
            <person name="Sczyrba A."/>
            <person name="Alvarez-Cohen L."/>
        </authorList>
    </citation>
    <scope>NUCLEOTIDE SEQUENCE [LARGE SCALE GENOMIC DNA]</scope>
    <source>
        <strain evidence="3">ATCC 55486 / DSM 44775 / JCM 13855 / CB1190</strain>
    </source>
</reference>
<feature type="domain" description="Mycothiol-dependent maleylpyruvate isomerase metal-binding" evidence="1">
    <location>
        <begin position="13"/>
        <end position="94"/>
    </location>
</feature>
<proteinExistence type="predicted"/>
<gene>
    <name evidence="2" type="ordered locus">Psed_4347</name>
</gene>
<dbReference type="InterPro" id="IPR017517">
    <property type="entry name" value="Maleyloyr_isom"/>
</dbReference>